<feature type="transmembrane region" description="Helical" evidence="1">
    <location>
        <begin position="969"/>
        <end position="988"/>
    </location>
</feature>
<reference evidence="2 3" key="1">
    <citation type="submission" date="2015-09" db="EMBL/GenBank/DDBJ databases">
        <title>Complete genome sequence of Defluviimonas alba cai42t isolated from an oilfield in Xinjiang.</title>
        <authorList>
            <person name="Geng S."/>
            <person name="Pan X."/>
            <person name="Wu X."/>
        </authorList>
    </citation>
    <scope>NUCLEOTIDE SEQUENCE [LARGE SCALE GENOMIC DNA]</scope>
    <source>
        <strain evidence="3">cai42</strain>
    </source>
</reference>
<feature type="transmembrane region" description="Helical" evidence="1">
    <location>
        <begin position="519"/>
        <end position="537"/>
    </location>
</feature>
<feature type="transmembrane region" description="Helical" evidence="1">
    <location>
        <begin position="871"/>
        <end position="890"/>
    </location>
</feature>
<protein>
    <submittedName>
        <fullName evidence="2">Cation efflux transporter</fullName>
    </submittedName>
</protein>
<feature type="transmembrane region" description="Helical" evidence="1">
    <location>
        <begin position="358"/>
        <end position="375"/>
    </location>
</feature>
<dbReference type="Gene3D" id="3.30.70.1320">
    <property type="entry name" value="Multidrug efflux transporter AcrB pore domain like"/>
    <property type="match status" value="1"/>
</dbReference>
<accession>A0A159Z586</accession>
<dbReference type="SUPFAM" id="SSF82866">
    <property type="entry name" value="Multidrug efflux transporter AcrB transmembrane domain"/>
    <property type="match status" value="2"/>
</dbReference>
<feature type="transmembrane region" description="Helical" evidence="1">
    <location>
        <begin position="387"/>
        <end position="409"/>
    </location>
</feature>
<gene>
    <name evidence="2" type="ORF">AKL17_3160</name>
</gene>
<dbReference type="Gene3D" id="3.30.70.1440">
    <property type="entry name" value="Multidrug efflux transporter AcrB pore domain"/>
    <property type="match status" value="1"/>
</dbReference>
<keyword evidence="1" id="KW-0472">Membrane</keyword>
<dbReference type="KEGG" id="daa:AKL17_3160"/>
<dbReference type="Proteomes" id="UP000076128">
    <property type="component" value="Chromosome"/>
</dbReference>
<name>A0A159Z586_9RHOB</name>
<dbReference type="PATRIC" id="fig|1335048.3.peg.3284"/>
<dbReference type="PANTHER" id="PTHR32063:SF77">
    <property type="entry name" value="ACR FAMILY TRANSPORT PROTEIN"/>
    <property type="match status" value="1"/>
</dbReference>
<evidence type="ECO:0000256" key="1">
    <source>
        <dbReference type="SAM" id="Phobius"/>
    </source>
</evidence>
<dbReference type="Pfam" id="PF00873">
    <property type="entry name" value="ACR_tran"/>
    <property type="match status" value="1"/>
</dbReference>
<dbReference type="GO" id="GO:0042910">
    <property type="term" value="F:xenobiotic transmembrane transporter activity"/>
    <property type="evidence" value="ECO:0007669"/>
    <property type="project" value="TreeGrafter"/>
</dbReference>
<dbReference type="SUPFAM" id="SSF82714">
    <property type="entry name" value="Multidrug efflux transporter AcrB TolC docking domain, DN and DC subdomains"/>
    <property type="match status" value="2"/>
</dbReference>
<sequence>MNFSAWSIRNPIAPLLVFVLLMVLGWQSFNALPITRFPNIDVPLVAITVSQAGAAPAELETQITKEIEDAVAGITGVKNILSTVSDGVSTTSVEFRMEVPTDKAVQDTKDAIDQILGDLPGDVDAPIVSRIDVEGQAIMTFAVASPGMTIEELSWFVDDRVKRTLQGQIGVGRIDRYGGADREIRLELDPARLNSLGITAATISQQLRATNADLGAGRTEIGGGEQAIRLLGDAQAAAALADTTIALPSGRFVKLSDLGEVVDTYEELRSFSRFNGEQVVTFAVFRAKGASEVSVAETVERNLAELRAENPGIQITPVDDTVHYTYGNYESALHTLIEGAILAVLVVLAFLRNWRATLIAAMALPLSAVPTFWVMDMLGFSLNLVSFLAITLATGILVDDAIVEIENIARHIQMGKTPYRAAIEAADEIGLAVIATTLTIVAVFVPVSFMPGIPGQYFSQFGMTVAISVLFSLLVARLITPMMAAYLMRPSDAHHGDDHESAVMRGYTAVVKATMRMRYLTLLAALGVLAVSIFFMVRIPGSFMPPEDVSRISISVELPPGSSLEETDRSTEAIRAAIADVEGVRDVFVLGGSSPTGEMDIRRAAVSVLLDRLDHSLLHRLAEIGRGIPGIGKMLPQQQSDGRTRPQHAIETEIFARLASIPDLRIYKLNDRGERDLTFSVLASTEADLNTAVARLETALRGDPLLANVAATGALPRPEVQIRPRSGEAARLGISTAAIAETVRVATIGDYDAALAKVAVDNRLIPVRVQLTGRVKDDLASIGALRVPTAAGGSVPLSAVADIIVSQGPSAINRLNRERRATIGANLPEGVALDTASARFREIADGVELPPGARIAESGDAEVQQELVTSFGNAMVLGLMLVLTVLILLFRSVIQPFTILFSLPLAIGGVAAALIVTGSPVSMPVLIGILMLMGIVTKNAILLVDFAIEMRDQGLSRFDAMVEAGRKRAQPIVMTSIAMSAGMLPSALGVGEGGSFRAPMATAVIGGIIVSTVLSLVIVPSFFLIMDDLSRFLGRIFGGLVGEKEDEPEAPDPARTDAELKALAARLDRLETGGAPAKGDDLRHAAE</sequence>
<feature type="transmembrane region" description="Helical" evidence="1">
    <location>
        <begin position="1000"/>
        <end position="1025"/>
    </location>
</feature>
<feature type="transmembrane region" description="Helical" evidence="1">
    <location>
        <begin position="461"/>
        <end position="479"/>
    </location>
</feature>
<dbReference type="GO" id="GO:0005886">
    <property type="term" value="C:plasma membrane"/>
    <property type="evidence" value="ECO:0007669"/>
    <property type="project" value="TreeGrafter"/>
</dbReference>
<feature type="transmembrane region" description="Helical" evidence="1">
    <location>
        <begin position="429"/>
        <end position="449"/>
    </location>
</feature>
<proteinExistence type="predicted"/>
<keyword evidence="3" id="KW-1185">Reference proteome</keyword>
<dbReference type="OrthoDB" id="174266at2"/>
<organism evidence="2 3">
    <name type="scientific">Frigidibacter mobilis</name>
    <dbReference type="NCBI Taxonomy" id="1335048"/>
    <lineage>
        <taxon>Bacteria</taxon>
        <taxon>Pseudomonadati</taxon>
        <taxon>Pseudomonadota</taxon>
        <taxon>Alphaproteobacteria</taxon>
        <taxon>Rhodobacterales</taxon>
        <taxon>Paracoccaceae</taxon>
        <taxon>Frigidibacter</taxon>
    </lineage>
</organism>
<keyword evidence="1" id="KW-0812">Transmembrane</keyword>
<dbReference type="Gene3D" id="1.20.1640.10">
    <property type="entry name" value="Multidrug efflux transporter AcrB transmembrane domain"/>
    <property type="match status" value="2"/>
</dbReference>
<feature type="transmembrane region" description="Helical" evidence="1">
    <location>
        <begin position="332"/>
        <end position="351"/>
    </location>
</feature>
<dbReference type="InterPro" id="IPR027463">
    <property type="entry name" value="AcrB_DN_DC_subdom"/>
</dbReference>
<evidence type="ECO:0000313" key="3">
    <source>
        <dbReference type="Proteomes" id="UP000076128"/>
    </source>
</evidence>
<dbReference type="Gene3D" id="3.30.2090.10">
    <property type="entry name" value="Multidrug efflux transporter AcrB TolC docking domain, DN and DC subdomains"/>
    <property type="match status" value="2"/>
</dbReference>
<dbReference type="PRINTS" id="PR00702">
    <property type="entry name" value="ACRIFLAVINRP"/>
</dbReference>
<dbReference type="RefSeq" id="WP_066814954.1">
    <property type="nucleotide sequence ID" value="NZ_CP012661.1"/>
</dbReference>
<dbReference type="Gene3D" id="3.30.70.1430">
    <property type="entry name" value="Multidrug efflux transporter AcrB pore domain"/>
    <property type="match status" value="2"/>
</dbReference>
<dbReference type="AlphaFoldDB" id="A0A159Z586"/>
<keyword evidence="1" id="KW-1133">Transmembrane helix</keyword>
<dbReference type="SUPFAM" id="SSF82693">
    <property type="entry name" value="Multidrug efflux transporter AcrB pore domain, PN1, PN2, PC1 and PC2 subdomains"/>
    <property type="match status" value="3"/>
</dbReference>
<dbReference type="STRING" id="1335048.AKL17_3160"/>
<feature type="transmembrane region" description="Helical" evidence="1">
    <location>
        <begin position="925"/>
        <end position="948"/>
    </location>
</feature>
<dbReference type="InterPro" id="IPR001036">
    <property type="entry name" value="Acrflvin-R"/>
</dbReference>
<evidence type="ECO:0000313" key="2">
    <source>
        <dbReference type="EMBL" id="AMY70392.1"/>
    </source>
</evidence>
<dbReference type="EMBL" id="CP012661">
    <property type="protein sequence ID" value="AMY70392.1"/>
    <property type="molecule type" value="Genomic_DNA"/>
</dbReference>
<dbReference type="PANTHER" id="PTHR32063">
    <property type="match status" value="1"/>
</dbReference>
<feature type="transmembrane region" description="Helical" evidence="1">
    <location>
        <begin position="897"/>
        <end position="919"/>
    </location>
</feature>